<dbReference type="GO" id="GO:0005886">
    <property type="term" value="C:plasma membrane"/>
    <property type="evidence" value="ECO:0007669"/>
    <property type="project" value="TreeGrafter"/>
</dbReference>
<dbReference type="OrthoDB" id="20821at2759"/>
<reference evidence="3" key="1">
    <citation type="journal article" date="2020" name="Stud. Mycol.">
        <title>101 Dothideomycetes genomes: a test case for predicting lifestyles and emergence of pathogens.</title>
        <authorList>
            <person name="Haridas S."/>
            <person name="Albert R."/>
            <person name="Binder M."/>
            <person name="Bloem J."/>
            <person name="Labutti K."/>
            <person name="Salamov A."/>
            <person name="Andreopoulos B."/>
            <person name="Baker S."/>
            <person name="Barry K."/>
            <person name="Bills G."/>
            <person name="Bluhm B."/>
            <person name="Cannon C."/>
            <person name="Castanera R."/>
            <person name="Culley D."/>
            <person name="Daum C."/>
            <person name="Ezra D."/>
            <person name="Gonzalez J."/>
            <person name="Henrissat B."/>
            <person name="Kuo A."/>
            <person name="Liang C."/>
            <person name="Lipzen A."/>
            <person name="Lutzoni F."/>
            <person name="Magnuson J."/>
            <person name="Mondo S."/>
            <person name="Nolan M."/>
            <person name="Ohm R."/>
            <person name="Pangilinan J."/>
            <person name="Park H.-J."/>
            <person name="Ramirez L."/>
            <person name="Alfaro M."/>
            <person name="Sun H."/>
            <person name="Tritt A."/>
            <person name="Yoshinaga Y."/>
            <person name="Zwiers L.-H."/>
            <person name="Turgeon B."/>
            <person name="Goodwin S."/>
            <person name="Spatafora J."/>
            <person name="Crous P."/>
            <person name="Grigoriev I."/>
        </authorList>
    </citation>
    <scope>NUCLEOTIDE SEQUENCE</scope>
    <source>
        <strain evidence="3">CBS 473.64</strain>
    </source>
</reference>
<gene>
    <name evidence="3" type="ORF">P280DRAFT_520274</name>
</gene>
<dbReference type="InterPro" id="IPR009686">
    <property type="entry name" value="Senescence/spartin_C"/>
</dbReference>
<dbReference type="AlphaFoldDB" id="A0A6A6RTA7"/>
<protein>
    <recommendedName>
        <fullName evidence="2">Senescence domain-containing protein</fullName>
    </recommendedName>
</protein>
<dbReference type="PANTHER" id="PTHR21068:SF43">
    <property type="entry name" value="SPARTIN"/>
    <property type="match status" value="1"/>
</dbReference>
<feature type="region of interest" description="Disordered" evidence="1">
    <location>
        <begin position="455"/>
        <end position="515"/>
    </location>
</feature>
<evidence type="ECO:0000259" key="2">
    <source>
        <dbReference type="Pfam" id="PF06911"/>
    </source>
</evidence>
<dbReference type="GO" id="GO:0051301">
    <property type="term" value="P:cell division"/>
    <property type="evidence" value="ECO:0007669"/>
    <property type="project" value="TreeGrafter"/>
</dbReference>
<feature type="domain" description="Senescence" evidence="2">
    <location>
        <begin position="245"/>
        <end position="431"/>
    </location>
</feature>
<dbReference type="Proteomes" id="UP000799753">
    <property type="component" value="Unassembled WGS sequence"/>
</dbReference>
<evidence type="ECO:0000256" key="1">
    <source>
        <dbReference type="SAM" id="MobiDB-lite"/>
    </source>
</evidence>
<name>A0A6A6RTA7_9PLEO</name>
<feature type="region of interest" description="Disordered" evidence="1">
    <location>
        <begin position="145"/>
        <end position="166"/>
    </location>
</feature>
<dbReference type="Pfam" id="PF06911">
    <property type="entry name" value="Senescence"/>
    <property type="match status" value="1"/>
</dbReference>
<evidence type="ECO:0000313" key="3">
    <source>
        <dbReference type="EMBL" id="KAF2638252.1"/>
    </source>
</evidence>
<dbReference type="PANTHER" id="PTHR21068">
    <property type="entry name" value="SPARTIN"/>
    <property type="match status" value="1"/>
</dbReference>
<dbReference type="InterPro" id="IPR045036">
    <property type="entry name" value="Spartin-like"/>
</dbReference>
<dbReference type="EMBL" id="MU006790">
    <property type="protein sequence ID" value="KAF2638252.1"/>
    <property type="molecule type" value="Genomic_DNA"/>
</dbReference>
<keyword evidence="4" id="KW-1185">Reference proteome</keyword>
<sequence length="515" mass="54015">MSGHGDPRLLYSIGGIRAYHIQQGEESPLTPSGAQTLSLLMVPTNSPFANLSNVHGQNEAPEEDFYLHLNLPPELDLPLPATTQIYHQPPQSYLIPRWDLGPDSGAFTRIEFPPIEKGPGSVTQEDIDTFETILAQCTAFLERAQAPQSSTKGGTAKSYNPADYGPGEGYVGDGRHGEIVLVDEDNGSVVGELAEGAQIEEDPKLKPGSKNPVEIVVSADGKRIKVQPLSEDYLGMARHPAYKNSSLVQNSAAASRLIVTSSSYVSSMLLSGAESFINKTRPNDKPMVFQPATHERVRKINTLTTGVAGFSAKTVGQLSKHAQNFTAGALRKGPRNARATLPDGTPNPDYKPGLLNKSMIAFSTVADGIAHSGKNLLTHGGAAATAAIGHKYGTEAGSLTADLAGGVKNVGLVYIDVTGVSRKAIITSVAKGMVVGKVRDKKGVEQTVIVGGGDGGAVNSEDMQSGVKNTGTPINQSAGPSGQIGFGNNAPPSYGSGIGEPLQGQPTYGYPPEKR</sequence>
<proteinExistence type="predicted"/>
<feature type="compositionally biased region" description="Polar residues" evidence="1">
    <location>
        <begin position="461"/>
        <end position="480"/>
    </location>
</feature>
<organism evidence="3 4">
    <name type="scientific">Massarina eburnea CBS 473.64</name>
    <dbReference type="NCBI Taxonomy" id="1395130"/>
    <lineage>
        <taxon>Eukaryota</taxon>
        <taxon>Fungi</taxon>
        <taxon>Dikarya</taxon>
        <taxon>Ascomycota</taxon>
        <taxon>Pezizomycotina</taxon>
        <taxon>Dothideomycetes</taxon>
        <taxon>Pleosporomycetidae</taxon>
        <taxon>Pleosporales</taxon>
        <taxon>Massarineae</taxon>
        <taxon>Massarinaceae</taxon>
        <taxon>Massarina</taxon>
    </lineage>
</organism>
<accession>A0A6A6RTA7</accession>
<evidence type="ECO:0000313" key="4">
    <source>
        <dbReference type="Proteomes" id="UP000799753"/>
    </source>
</evidence>